<dbReference type="PANTHER" id="PTHR13090">
    <property type="entry name" value="ARGININE-HYDROXYLASE NDUFAF5, MITOCHONDRIAL"/>
    <property type="match status" value="1"/>
</dbReference>
<keyword evidence="1 5" id="KW-0489">Methyltransferase</keyword>
<keyword evidence="2 5" id="KW-0808">Transferase</keyword>
<dbReference type="InterPro" id="IPR013216">
    <property type="entry name" value="Methyltransf_11"/>
</dbReference>
<evidence type="ECO:0000313" key="6">
    <source>
        <dbReference type="Proteomes" id="UP000054845"/>
    </source>
</evidence>
<dbReference type="Gene3D" id="3.40.50.150">
    <property type="entry name" value="Vaccinia Virus protein VP39"/>
    <property type="match status" value="1"/>
</dbReference>
<keyword evidence="6" id="KW-1185">Reference proteome</keyword>
<feature type="domain" description="Methyltransferase type 11" evidence="4">
    <location>
        <begin position="130"/>
        <end position="223"/>
    </location>
</feature>
<protein>
    <submittedName>
        <fullName evidence="5">S-adenosyl-l-methionine-dependent methyltransferase</fullName>
    </submittedName>
</protein>
<dbReference type="AlphaFoldDB" id="A0A0P1BL03"/>
<accession>A0A0P1BL03</accession>
<feature type="region of interest" description="Disordered" evidence="3">
    <location>
        <begin position="357"/>
        <end position="385"/>
    </location>
</feature>
<reference evidence="5 6" key="1">
    <citation type="submission" date="2014-09" db="EMBL/GenBank/DDBJ databases">
        <authorList>
            <person name="Magalhaes I.L.F."/>
            <person name="Oliveira U."/>
            <person name="Santos F.R."/>
            <person name="Vidigal T.H.D.A."/>
            <person name="Brescovit A.D."/>
            <person name="Santos A.J."/>
        </authorList>
    </citation>
    <scope>NUCLEOTIDE SEQUENCE [LARGE SCALE GENOMIC DNA]</scope>
</reference>
<sequence length="385" mass="41867">MLPPRTLAPSFRGALRALPAFNAAAAGWQQSGILATSARSASTTSSGSSGANPAPGPPRPGSPFVIFDRAAKANQRSRASKRRRIASDGSQWTGEPGEPSRDTDYVKHVIAESMAERVLDIKRPLDTIVELGAGAGFLRHYLDPAGSGCKKIIMCDTSEEALWRDAHLDSKYPFEIERLVVDEERLPFEEDSVDCIVSMGALHWTNDLPGVLIQARKALKPDAPFLGSMHGGETLFELRTSLQLAEQEREGGISPRVSPMTDTRDMSTLLTRAGFAIPTVDLDEVEIQYPSIFELVHDLRDMGESNAVINRRGSLRRDTLIAASAIYEALHTSPEVDDMVPATFANIYFIGWKPAPTQAQPLKRGSATDSLKDALADQEVGSEKK</sequence>
<feature type="compositionally biased region" description="Basic and acidic residues" evidence="3">
    <location>
        <begin position="370"/>
        <end position="385"/>
    </location>
</feature>
<name>A0A0P1BL03_9BASI</name>
<dbReference type="GO" id="GO:0032981">
    <property type="term" value="P:mitochondrial respiratory chain complex I assembly"/>
    <property type="evidence" value="ECO:0007669"/>
    <property type="project" value="TreeGrafter"/>
</dbReference>
<evidence type="ECO:0000256" key="1">
    <source>
        <dbReference type="ARBA" id="ARBA00022603"/>
    </source>
</evidence>
<proteinExistence type="predicted"/>
<dbReference type="SUPFAM" id="SSF53335">
    <property type="entry name" value="S-adenosyl-L-methionine-dependent methyltransferases"/>
    <property type="match status" value="1"/>
</dbReference>
<dbReference type="GO" id="GO:0032259">
    <property type="term" value="P:methylation"/>
    <property type="evidence" value="ECO:0007669"/>
    <property type="project" value="UniProtKB-KW"/>
</dbReference>
<feature type="compositionally biased region" description="Low complexity" evidence="3">
    <location>
        <begin position="38"/>
        <end position="53"/>
    </location>
</feature>
<evidence type="ECO:0000256" key="3">
    <source>
        <dbReference type="SAM" id="MobiDB-lite"/>
    </source>
</evidence>
<dbReference type="Proteomes" id="UP000054845">
    <property type="component" value="Unassembled WGS sequence"/>
</dbReference>
<dbReference type="EMBL" id="CCYA01000254">
    <property type="protein sequence ID" value="CEH17409.1"/>
    <property type="molecule type" value="Genomic_DNA"/>
</dbReference>
<dbReference type="InterPro" id="IPR029063">
    <property type="entry name" value="SAM-dependent_MTases_sf"/>
</dbReference>
<organism evidence="5 6">
    <name type="scientific">Ceraceosorus bombacis</name>
    <dbReference type="NCBI Taxonomy" id="401625"/>
    <lineage>
        <taxon>Eukaryota</taxon>
        <taxon>Fungi</taxon>
        <taxon>Dikarya</taxon>
        <taxon>Basidiomycota</taxon>
        <taxon>Ustilaginomycotina</taxon>
        <taxon>Exobasidiomycetes</taxon>
        <taxon>Ceraceosorales</taxon>
        <taxon>Ceraceosoraceae</taxon>
        <taxon>Ceraceosorus</taxon>
    </lineage>
</organism>
<dbReference type="OrthoDB" id="16816at2759"/>
<dbReference type="CDD" id="cd02440">
    <property type="entry name" value="AdoMet_MTases"/>
    <property type="match status" value="1"/>
</dbReference>
<evidence type="ECO:0000256" key="2">
    <source>
        <dbReference type="ARBA" id="ARBA00022679"/>
    </source>
</evidence>
<dbReference type="Pfam" id="PF08241">
    <property type="entry name" value="Methyltransf_11"/>
    <property type="match status" value="1"/>
</dbReference>
<evidence type="ECO:0000313" key="5">
    <source>
        <dbReference type="EMBL" id="CEH17409.1"/>
    </source>
</evidence>
<evidence type="ECO:0000259" key="4">
    <source>
        <dbReference type="Pfam" id="PF08241"/>
    </source>
</evidence>
<dbReference type="GO" id="GO:0008757">
    <property type="term" value="F:S-adenosylmethionine-dependent methyltransferase activity"/>
    <property type="evidence" value="ECO:0007669"/>
    <property type="project" value="InterPro"/>
</dbReference>
<dbReference type="GO" id="GO:0005739">
    <property type="term" value="C:mitochondrion"/>
    <property type="evidence" value="ECO:0007669"/>
    <property type="project" value="TreeGrafter"/>
</dbReference>
<dbReference type="STRING" id="401625.A0A0P1BL03"/>
<dbReference type="PANTHER" id="PTHR13090:SF1">
    <property type="entry name" value="ARGININE-HYDROXYLASE NDUFAF5, MITOCHONDRIAL"/>
    <property type="match status" value="1"/>
</dbReference>
<feature type="region of interest" description="Disordered" evidence="3">
    <location>
        <begin position="38"/>
        <end position="103"/>
    </location>
</feature>
<dbReference type="InterPro" id="IPR050602">
    <property type="entry name" value="Malonyl-ACP_OMT"/>
</dbReference>